<dbReference type="EMBL" id="LR797520">
    <property type="protein sequence ID" value="CAB4222053.1"/>
    <property type="molecule type" value="Genomic_DNA"/>
</dbReference>
<organism evidence="1">
    <name type="scientific">uncultured Caudovirales phage</name>
    <dbReference type="NCBI Taxonomy" id="2100421"/>
    <lineage>
        <taxon>Viruses</taxon>
        <taxon>Duplodnaviria</taxon>
        <taxon>Heunggongvirae</taxon>
        <taxon>Uroviricota</taxon>
        <taxon>Caudoviricetes</taxon>
        <taxon>Peduoviridae</taxon>
        <taxon>Maltschvirus</taxon>
        <taxon>Maltschvirus maltsch</taxon>
    </lineage>
</organism>
<evidence type="ECO:0000313" key="1">
    <source>
        <dbReference type="EMBL" id="CAB4222053.1"/>
    </source>
</evidence>
<sequence>MSEIVTMTRDEVRLCSMLAIERWLIKYGSTNKASYEQGKTNGHLEHELNATIRSMVAEWAAAKYFKVSWNMPCYPNSEHPNRKDLPDVGYNGEVRTVRTRDSIAYWGKDKGKILIGCKVLDVDYYSKVEIYGSFEPTFEDGHYDQQSDCYRVPVGQFK</sequence>
<gene>
    <name evidence="1" type="ORF">UFOVP1648_14</name>
</gene>
<protein>
    <submittedName>
        <fullName evidence="1">Uncharacterized protein</fullName>
    </submittedName>
</protein>
<proteinExistence type="predicted"/>
<reference evidence="1" key="1">
    <citation type="submission" date="2020-05" db="EMBL/GenBank/DDBJ databases">
        <authorList>
            <person name="Chiriac C."/>
            <person name="Salcher M."/>
            <person name="Ghai R."/>
            <person name="Kavagutti S V."/>
        </authorList>
    </citation>
    <scope>NUCLEOTIDE SEQUENCE</scope>
</reference>
<accession>A0A6J5T2S5</accession>
<name>A0A6J5T2S5_9CAUD</name>